<dbReference type="Gene3D" id="3.40.120.10">
    <property type="entry name" value="Alpha-D-Glucose-1,6-Bisphosphate, subunit A, domain 3"/>
    <property type="match status" value="3"/>
</dbReference>
<evidence type="ECO:0000259" key="9">
    <source>
        <dbReference type="Pfam" id="PF02878"/>
    </source>
</evidence>
<dbReference type="PRINTS" id="PR00509">
    <property type="entry name" value="PGMPMM"/>
</dbReference>
<name>A0A831TIG5_9BACT</name>
<feature type="domain" description="Alpha-D-phosphohexomutase alpha/beta/alpha" evidence="9">
    <location>
        <begin position="7"/>
        <end position="135"/>
    </location>
</feature>
<dbReference type="SUPFAM" id="SSF53738">
    <property type="entry name" value="Phosphoglucomutase, first 3 domains"/>
    <property type="match status" value="3"/>
</dbReference>
<dbReference type="GO" id="GO:0016868">
    <property type="term" value="F:intramolecular phosphotransferase activity"/>
    <property type="evidence" value="ECO:0007669"/>
    <property type="project" value="InterPro"/>
</dbReference>
<accession>A0A831TIG5</accession>
<keyword evidence="4 7" id="KW-0479">Metal-binding</keyword>
<evidence type="ECO:0000259" key="10">
    <source>
        <dbReference type="Pfam" id="PF02879"/>
    </source>
</evidence>
<proteinExistence type="inferred from homology"/>
<dbReference type="GO" id="GO:0000287">
    <property type="term" value="F:magnesium ion binding"/>
    <property type="evidence" value="ECO:0007669"/>
    <property type="project" value="InterPro"/>
</dbReference>
<feature type="domain" description="Alpha-D-phosphohexomutase alpha/beta/alpha" evidence="11">
    <location>
        <begin position="258"/>
        <end position="365"/>
    </location>
</feature>
<dbReference type="InterPro" id="IPR005843">
    <property type="entry name" value="A-D-PHexomutase_C"/>
</dbReference>
<dbReference type="Gene3D" id="3.30.310.50">
    <property type="entry name" value="Alpha-D-phosphohexomutase, C-terminal domain"/>
    <property type="match status" value="1"/>
</dbReference>
<dbReference type="InterPro" id="IPR005844">
    <property type="entry name" value="A-D-PHexomutase_a/b/a-I"/>
</dbReference>
<evidence type="ECO:0000256" key="2">
    <source>
        <dbReference type="ARBA" id="ARBA00010231"/>
    </source>
</evidence>
<dbReference type="Pfam" id="PF00408">
    <property type="entry name" value="PGM_PMM_IV"/>
    <property type="match status" value="1"/>
</dbReference>
<evidence type="ECO:0000256" key="3">
    <source>
        <dbReference type="ARBA" id="ARBA00022553"/>
    </source>
</evidence>
<dbReference type="GO" id="GO:0005975">
    <property type="term" value="P:carbohydrate metabolic process"/>
    <property type="evidence" value="ECO:0007669"/>
    <property type="project" value="InterPro"/>
</dbReference>
<comment type="caution">
    <text evidence="12">The sequence shown here is derived from an EMBL/GenBank/DDBJ whole genome shotgun (WGS) entry which is preliminary data.</text>
</comment>
<dbReference type="EMBL" id="DSIY01000334">
    <property type="protein sequence ID" value="HEG92600.1"/>
    <property type="molecule type" value="Genomic_DNA"/>
</dbReference>
<dbReference type="InterPro" id="IPR005845">
    <property type="entry name" value="A-D-PHexomutase_a/b/a-II"/>
</dbReference>
<evidence type="ECO:0000256" key="4">
    <source>
        <dbReference type="ARBA" id="ARBA00022723"/>
    </source>
</evidence>
<dbReference type="InterPro" id="IPR005846">
    <property type="entry name" value="A-D-PHexomutase_a/b/a-III"/>
</dbReference>
<evidence type="ECO:0000256" key="7">
    <source>
        <dbReference type="RuleBase" id="RU004326"/>
    </source>
</evidence>
<keyword evidence="5 7" id="KW-0460">Magnesium</keyword>
<feature type="domain" description="Alpha-D-phosphohexomutase C-terminal" evidence="8">
    <location>
        <begin position="373"/>
        <end position="441"/>
    </location>
</feature>
<keyword evidence="3" id="KW-0597">Phosphoprotein</keyword>
<dbReference type="SUPFAM" id="SSF55957">
    <property type="entry name" value="Phosphoglucomutase, C-terminal domain"/>
    <property type="match status" value="1"/>
</dbReference>
<dbReference type="PANTHER" id="PTHR43771:SF1">
    <property type="entry name" value="PHOSPHOMANNOMUTASE"/>
    <property type="match status" value="1"/>
</dbReference>
<reference evidence="12" key="1">
    <citation type="journal article" date="2020" name="mSystems">
        <title>Genome- and Community-Level Interaction Insights into Carbon Utilization and Element Cycling Functions of Hydrothermarchaeota in Hydrothermal Sediment.</title>
        <authorList>
            <person name="Zhou Z."/>
            <person name="Liu Y."/>
            <person name="Xu W."/>
            <person name="Pan J."/>
            <person name="Luo Z.H."/>
            <person name="Li M."/>
        </authorList>
    </citation>
    <scope>NUCLEOTIDE SEQUENCE [LARGE SCALE GENOMIC DNA]</scope>
    <source>
        <strain evidence="12">SpSt-210</strain>
    </source>
</reference>
<dbReference type="CDD" id="cd03089">
    <property type="entry name" value="PMM_PGM"/>
    <property type="match status" value="1"/>
</dbReference>
<dbReference type="Pfam" id="PF02878">
    <property type="entry name" value="PGM_PMM_I"/>
    <property type="match status" value="1"/>
</dbReference>
<evidence type="ECO:0000256" key="5">
    <source>
        <dbReference type="ARBA" id="ARBA00022842"/>
    </source>
</evidence>
<keyword evidence="6" id="KW-0413">Isomerase</keyword>
<dbReference type="Pfam" id="PF02880">
    <property type="entry name" value="PGM_PMM_III"/>
    <property type="match status" value="1"/>
</dbReference>
<feature type="domain" description="Alpha-D-phosphohexomutase alpha/beta/alpha" evidence="10">
    <location>
        <begin position="154"/>
        <end position="253"/>
    </location>
</feature>
<dbReference type="InterPro" id="IPR005841">
    <property type="entry name" value="Alpha-D-phosphohexomutase_SF"/>
</dbReference>
<dbReference type="InterPro" id="IPR016055">
    <property type="entry name" value="A-D-PHexomutase_a/b/a-I/II/III"/>
</dbReference>
<comment type="similarity">
    <text evidence="2 7">Belongs to the phosphohexose mutase family.</text>
</comment>
<evidence type="ECO:0000259" key="8">
    <source>
        <dbReference type="Pfam" id="PF00408"/>
    </source>
</evidence>
<dbReference type="InterPro" id="IPR016066">
    <property type="entry name" value="A-D-PHexomutase_CS"/>
</dbReference>
<sequence length="449" mass="49549">MSQTIANIFKAYDVRGIYPDVLTPELAYRIGRAFVVYLQPRHVVVGRDMRVSSPTLASALIDGLLDQGADVTDVGLISTDGLYFAVGKFGFDGGIMVTASHNPPEYNGFKLCRSEARALSMDEGIGEIRDLVLANQFPDPERRGALHQRDVLADFATHVLSLIDRTVIRPMKIAVDAGNGMGGRIAPAVLGQLPIEIVPLYFELDGRFPNHIPNPLEPENIRDLQRAIVEHGADLGIAFDGDADRMFILDEQGHFVGGDIITALVAKTLLRKHPGAKIVYNLICSRAVRETIEREGGVPIRSRVGHSFIKALMREHDAIFGGEHSGHFYFRDNWYADSGIIAALTVLELLSSEGVSVSEAVKPIDRYFRSGEINIEARDMPAVLRALEQHFADGEIDHLDGLTVNYPDWWFNARPSNTQPLLRINVEAITPELLRQKTDEVLAVARDAA</sequence>
<dbReference type="InterPro" id="IPR036900">
    <property type="entry name" value="A-D-PHexomutase_C_sf"/>
</dbReference>
<dbReference type="AlphaFoldDB" id="A0A831TIG5"/>
<evidence type="ECO:0000259" key="11">
    <source>
        <dbReference type="Pfam" id="PF02880"/>
    </source>
</evidence>
<organism evidence="12">
    <name type="scientific">Thermorudis peleae</name>
    <dbReference type="NCBI Taxonomy" id="1382356"/>
    <lineage>
        <taxon>Bacteria</taxon>
        <taxon>Pseudomonadati</taxon>
        <taxon>Thermomicrobiota</taxon>
        <taxon>Thermomicrobia</taxon>
        <taxon>Thermomicrobia incertae sedis</taxon>
        <taxon>Thermorudis</taxon>
    </lineage>
</organism>
<protein>
    <submittedName>
        <fullName evidence="12">Phosphomannomutase/phosphoglucomutase</fullName>
    </submittedName>
</protein>
<dbReference type="PANTHER" id="PTHR43771">
    <property type="entry name" value="PHOSPHOMANNOMUTASE"/>
    <property type="match status" value="1"/>
</dbReference>
<evidence type="ECO:0000256" key="6">
    <source>
        <dbReference type="ARBA" id="ARBA00023235"/>
    </source>
</evidence>
<evidence type="ECO:0000256" key="1">
    <source>
        <dbReference type="ARBA" id="ARBA00001946"/>
    </source>
</evidence>
<comment type="cofactor">
    <cofactor evidence="1">
        <name>Mg(2+)</name>
        <dbReference type="ChEBI" id="CHEBI:18420"/>
    </cofactor>
</comment>
<dbReference type="PROSITE" id="PS00710">
    <property type="entry name" value="PGM_PMM"/>
    <property type="match status" value="1"/>
</dbReference>
<evidence type="ECO:0000313" key="12">
    <source>
        <dbReference type="EMBL" id="HEG92600.1"/>
    </source>
</evidence>
<gene>
    <name evidence="12" type="ORF">ENP34_14365</name>
</gene>
<dbReference type="Pfam" id="PF02879">
    <property type="entry name" value="PGM_PMM_II"/>
    <property type="match status" value="1"/>
</dbReference>